<keyword evidence="2 3" id="KW-0539">Nucleus</keyword>
<organism evidence="6 7">
    <name type="scientific">Ridgeia piscesae</name>
    <name type="common">Tubeworm</name>
    <dbReference type="NCBI Taxonomy" id="27915"/>
    <lineage>
        <taxon>Eukaryota</taxon>
        <taxon>Metazoa</taxon>
        <taxon>Spiralia</taxon>
        <taxon>Lophotrochozoa</taxon>
        <taxon>Annelida</taxon>
        <taxon>Polychaeta</taxon>
        <taxon>Sedentaria</taxon>
        <taxon>Canalipalpata</taxon>
        <taxon>Sabellida</taxon>
        <taxon>Siboglinidae</taxon>
        <taxon>Ridgeia</taxon>
    </lineage>
</organism>
<dbReference type="Pfam" id="PF00046">
    <property type="entry name" value="Homeodomain"/>
    <property type="match status" value="1"/>
</dbReference>
<dbReference type="Gene3D" id="1.10.10.60">
    <property type="entry name" value="Homeodomain-like"/>
    <property type="match status" value="1"/>
</dbReference>
<dbReference type="EMBL" id="JAODUO010000852">
    <property type="protein sequence ID" value="KAK2173732.1"/>
    <property type="molecule type" value="Genomic_DNA"/>
</dbReference>
<dbReference type="InterPro" id="IPR001356">
    <property type="entry name" value="HD"/>
</dbReference>
<evidence type="ECO:0000256" key="4">
    <source>
        <dbReference type="SAM" id="MobiDB-lite"/>
    </source>
</evidence>
<dbReference type="InterPro" id="IPR050649">
    <property type="entry name" value="Paired_Homeobox_TFs"/>
</dbReference>
<comment type="caution">
    <text evidence="6">The sequence shown here is derived from an EMBL/GenBank/DDBJ whole genome shotgun (WGS) entry which is preliminary data.</text>
</comment>
<evidence type="ECO:0000259" key="5">
    <source>
        <dbReference type="PROSITE" id="PS50071"/>
    </source>
</evidence>
<sequence>MDSKSDVLMPDEKKDISSGYESDTENMTSASMLPTVRSQAERAVLSRSHAPPHRRRRDRTQFSASDLRRLESVFLVDRYPDIVLREELASDLSVWFQNRRSKLRKRQLKRPPPLHLPREINATYAAAPSGCVADGLQPSAGLPLAGIVDGATRLGLGPPYTTFDFTYVSVGTTFYCQRSKLGTPLWILPQCSPGMTPFGWVSPVSFSPAVPSPRAISEPTGQSAFPAFVEEDRFLPVRPWEGRPTRRPSSGVVSTPSLLYASPGYMGSGHVFPVHSPFFSSCLVQSPISPLTDA</sequence>
<keyword evidence="2 3" id="KW-0238">DNA-binding</keyword>
<proteinExistence type="predicted"/>
<accession>A0AAD9KM76</accession>
<dbReference type="GO" id="GO:0000977">
    <property type="term" value="F:RNA polymerase II transcription regulatory region sequence-specific DNA binding"/>
    <property type="evidence" value="ECO:0007669"/>
    <property type="project" value="TreeGrafter"/>
</dbReference>
<dbReference type="GO" id="GO:0000981">
    <property type="term" value="F:DNA-binding transcription factor activity, RNA polymerase II-specific"/>
    <property type="evidence" value="ECO:0007669"/>
    <property type="project" value="TreeGrafter"/>
</dbReference>
<dbReference type="SUPFAM" id="SSF46689">
    <property type="entry name" value="Homeodomain-like"/>
    <property type="match status" value="1"/>
</dbReference>
<evidence type="ECO:0000256" key="1">
    <source>
        <dbReference type="ARBA" id="ARBA00004123"/>
    </source>
</evidence>
<reference evidence="6" key="1">
    <citation type="journal article" date="2023" name="Mol. Biol. Evol.">
        <title>Third-Generation Sequencing Reveals the Adaptive Role of the Epigenome in Three Deep-Sea Polychaetes.</title>
        <authorList>
            <person name="Perez M."/>
            <person name="Aroh O."/>
            <person name="Sun Y."/>
            <person name="Lan Y."/>
            <person name="Juniper S.K."/>
            <person name="Young C.R."/>
            <person name="Angers B."/>
            <person name="Qian P.Y."/>
        </authorList>
    </citation>
    <scope>NUCLEOTIDE SEQUENCE</scope>
    <source>
        <strain evidence="6">R07B-5</strain>
    </source>
</reference>
<name>A0AAD9KM76_RIDPI</name>
<keyword evidence="7" id="KW-1185">Reference proteome</keyword>
<dbReference type="SMART" id="SM00389">
    <property type="entry name" value="HOX"/>
    <property type="match status" value="1"/>
</dbReference>
<dbReference type="PANTHER" id="PTHR24329">
    <property type="entry name" value="HOMEOBOX PROTEIN ARISTALESS"/>
    <property type="match status" value="1"/>
</dbReference>
<dbReference type="AlphaFoldDB" id="A0AAD9KM76"/>
<dbReference type="InterPro" id="IPR009057">
    <property type="entry name" value="Homeodomain-like_sf"/>
</dbReference>
<evidence type="ECO:0000256" key="2">
    <source>
        <dbReference type="PROSITE-ProRule" id="PRU00108"/>
    </source>
</evidence>
<keyword evidence="2 3" id="KW-0371">Homeobox</keyword>
<dbReference type="Proteomes" id="UP001209878">
    <property type="component" value="Unassembled WGS sequence"/>
</dbReference>
<evidence type="ECO:0000256" key="3">
    <source>
        <dbReference type="RuleBase" id="RU000682"/>
    </source>
</evidence>
<gene>
    <name evidence="6" type="ORF">NP493_851g01055</name>
</gene>
<dbReference type="PANTHER" id="PTHR24329:SF543">
    <property type="entry name" value="FI01017P-RELATED"/>
    <property type="match status" value="1"/>
</dbReference>
<comment type="subcellular location">
    <subcellularLocation>
        <location evidence="1 2 3">Nucleus</location>
    </subcellularLocation>
</comment>
<feature type="compositionally biased region" description="Basic and acidic residues" evidence="4">
    <location>
        <begin position="1"/>
        <end position="16"/>
    </location>
</feature>
<dbReference type="PROSITE" id="PS50071">
    <property type="entry name" value="HOMEOBOX_2"/>
    <property type="match status" value="1"/>
</dbReference>
<feature type="domain" description="Homeobox" evidence="5">
    <location>
        <begin position="53"/>
        <end position="106"/>
    </location>
</feature>
<feature type="DNA-binding region" description="Homeobox" evidence="2">
    <location>
        <begin position="55"/>
        <end position="107"/>
    </location>
</feature>
<evidence type="ECO:0000313" key="6">
    <source>
        <dbReference type="EMBL" id="KAK2173732.1"/>
    </source>
</evidence>
<feature type="region of interest" description="Disordered" evidence="4">
    <location>
        <begin position="1"/>
        <end position="61"/>
    </location>
</feature>
<dbReference type="GO" id="GO:0005634">
    <property type="term" value="C:nucleus"/>
    <property type="evidence" value="ECO:0007669"/>
    <property type="project" value="UniProtKB-SubCell"/>
</dbReference>
<dbReference type="CDD" id="cd00086">
    <property type="entry name" value="homeodomain"/>
    <property type="match status" value="1"/>
</dbReference>
<protein>
    <recommendedName>
        <fullName evidence="5">Homeobox domain-containing protein</fullName>
    </recommendedName>
</protein>
<evidence type="ECO:0000313" key="7">
    <source>
        <dbReference type="Proteomes" id="UP001209878"/>
    </source>
</evidence>
<feature type="compositionally biased region" description="Polar residues" evidence="4">
    <location>
        <begin position="19"/>
        <end position="38"/>
    </location>
</feature>